<keyword evidence="1" id="KW-0812">Transmembrane</keyword>
<reference evidence="3" key="1">
    <citation type="submission" date="2020-05" db="EMBL/GenBank/DDBJ databases">
        <authorList>
            <person name="Chiriac C."/>
            <person name="Salcher M."/>
            <person name="Ghai R."/>
            <person name="Kavagutti S V."/>
        </authorList>
    </citation>
    <scope>NUCLEOTIDE SEQUENCE</scope>
</reference>
<dbReference type="InterPro" id="IPR004474">
    <property type="entry name" value="LytR_CpsA_psr"/>
</dbReference>
<name>A0A6J6BC29_9ZZZZ</name>
<accession>A0A6J6BC29</accession>
<dbReference type="PANTHER" id="PTHR33392:SF6">
    <property type="entry name" value="POLYISOPRENYL-TEICHOIC ACID--PEPTIDOGLYCAN TEICHOIC ACID TRANSFERASE TAGU"/>
    <property type="match status" value="1"/>
</dbReference>
<feature type="transmembrane region" description="Helical" evidence="1">
    <location>
        <begin position="103"/>
        <end position="124"/>
    </location>
</feature>
<feature type="transmembrane region" description="Helical" evidence="1">
    <location>
        <begin position="72"/>
        <end position="91"/>
    </location>
</feature>
<evidence type="ECO:0000259" key="2">
    <source>
        <dbReference type="Pfam" id="PF03816"/>
    </source>
</evidence>
<dbReference type="PANTHER" id="PTHR33392">
    <property type="entry name" value="POLYISOPRENYL-TEICHOIC ACID--PEPTIDOGLYCAN TEICHOIC ACID TRANSFERASE TAGU"/>
    <property type="match status" value="1"/>
</dbReference>
<organism evidence="3">
    <name type="scientific">freshwater metagenome</name>
    <dbReference type="NCBI Taxonomy" id="449393"/>
    <lineage>
        <taxon>unclassified sequences</taxon>
        <taxon>metagenomes</taxon>
        <taxon>ecological metagenomes</taxon>
    </lineage>
</organism>
<dbReference type="AlphaFoldDB" id="A0A6J6BC29"/>
<evidence type="ECO:0000313" key="3">
    <source>
        <dbReference type="EMBL" id="CAB4536531.1"/>
    </source>
</evidence>
<proteinExistence type="predicted"/>
<feature type="transmembrane region" description="Helical" evidence="1">
    <location>
        <begin position="31"/>
        <end position="52"/>
    </location>
</feature>
<dbReference type="Pfam" id="PF03816">
    <property type="entry name" value="LytR_cpsA_psr"/>
    <property type="match status" value="1"/>
</dbReference>
<feature type="transmembrane region" description="Helical" evidence="1">
    <location>
        <begin position="6"/>
        <end position="24"/>
    </location>
</feature>
<feature type="domain" description="Cell envelope-related transcriptional attenuator" evidence="2">
    <location>
        <begin position="170"/>
        <end position="350"/>
    </location>
</feature>
<gene>
    <name evidence="3" type="ORF">UFOPK1433_00265</name>
</gene>
<dbReference type="Gene3D" id="3.40.630.190">
    <property type="entry name" value="LCP protein"/>
    <property type="match status" value="1"/>
</dbReference>
<evidence type="ECO:0000256" key="1">
    <source>
        <dbReference type="SAM" id="Phobius"/>
    </source>
</evidence>
<dbReference type="EMBL" id="CAEZSN010000018">
    <property type="protein sequence ID" value="CAB4536531.1"/>
    <property type="molecule type" value="Genomic_DNA"/>
</dbReference>
<dbReference type="InterPro" id="IPR050922">
    <property type="entry name" value="LytR/CpsA/Psr_CW_biosynth"/>
</dbReference>
<sequence length="427" mass="46743">MRKRAWWLLILGGFFPGTAQILGGNRRLGRFAIRFTLINVGLVALATLVFFINRSWLVSLVTVPFITTVLGWYLWFFGALFALVMLDALRLAQLGRIVGRSRWYLLGSFLVVGVLGTSSIVYAGNISTASASAIGSIFNQGGGTQPIDGRYNILVLGSDAGSDRFGVRPDSISIFSISATTGKVAVIGIPRGLEKVPFSADSPLWKVYPNGWNCLNECLINALYKNVMDNHQELYPDATKRGSTAGVEATKDAVEGVTGLKISSYVMVEMNAVTKLVDALGGVRLNVKVRLPIGGQADDGSDAREWIEVGDNQHMDGYHALWYARSRHTTSDFDRMRRQKEVQAAILKQVSPEVIFTNFQKLAEVGKSLVTTDIPKGMIPTYLELANKAKKRGLKVLDLVPDKGYHPGNPDYVAIRTAVTKIVSENK</sequence>
<protein>
    <submittedName>
        <fullName evidence="3">Unannotated protein</fullName>
    </submittedName>
</protein>
<keyword evidence="1" id="KW-0472">Membrane</keyword>
<keyword evidence="1" id="KW-1133">Transmembrane helix</keyword>
<dbReference type="NCBIfam" id="TIGR00350">
    <property type="entry name" value="lytR_cpsA_psr"/>
    <property type="match status" value="1"/>
</dbReference>